<dbReference type="CDD" id="cd08347">
    <property type="entry name" value="PcpA_C_like"/>
    <property type="match status" value="1"/>
</dbReference>
<sequence length="311" mass="34720">MEDRILGLHHITAIADSAKSNLDFYTKVLGLRLLKKTVNFDDPGTYHLYYGDEAGSPGTILTFFPYAGARRGKAGTGMATHIGYAVPEGSFDFWIKRFEEHGVSYGRPAEKFGEQYLPFQDPDGLLLELVIPKNTDNRKPWETDEVKADVATKGFHSVTLTLGKAEKTATILTDIFGYTLQDQTGNSYRYSTNAVEGANNIDIVENPNVSRGEGGAGTNHHIAFRVKDEEVLMRFREKVASKGFNITEKIDRNYFYSLYFREPGGVLFEIATDNPGFAIDEPVEELGQKLLLPPQYEPHRAKIEAVLPSLD</sequence>
<dbReference type="SUPFAM" id="SSF54593">
    <property type="entry name" value="Glyoxalase/Bleomycin resistance protein/Dihydroxybiphenyl dioxygenase"/>
    <property type="match status" value="1"/>
</dbReference>
<keyword evidence="3" id="KW-1185">Reference proteome</keyword>
<accession>A0A1N7A675</accession>
<dbReference type="STRING" id="1077936.SAMN05421545_3250"/>
<dbReference type="InterPro" id="IPR037523">
    <property type="entry name" value="VOC_core"/>
</dbReference>
<organism evidence="2 3">
    <name type="scientific">Pontibacter lucknowensis</name>
    <dbReference type="NCBI Taxonomy" id="1077936"/>
    <lineage>
        <taxon>Bacteria</taxon>
        <taxon>Pseudomonadati</taxon>
        <taxon>Bacteroidota</taxon>
        <taxon>Cytophagia</taxon>
        <taxon>Cytophagales</taxon>
        <taxon>Hymenobacteraceae</taxon>
        <taxon>Pontibacter</taxon>
    </lineage>
</organism>
<protein>
    <submittedName>
        <fullName evidence="2">Glyoxalase family protein</fullName>
    </submittedName>
</protein>
<reference evidence="3" key="1">
    <citation type="submission" date="2017-01" db="EMBL/GenBank/DDBJ databases">
        <authorList>
            <person name="Varghese N."/>
            <person name="Submissions S."/>
        </authorList>
    </citation>
    <scope>NUCLEOTIDE SEQUENCE [LARGE SCALE GENOMIC DNA]</scope>
    <source>
        <strain evidence="3">DM9</strain>
    </source>
</reference>
<evidence type="ECO:0000313" key="2">
    <source>
        <dbReference type="EMBL" id="SIR34594.1"/>
    </source>
</evidence>
<dbReference type="InterPro" id="IPR052537">
    <property type="entry name" value="Extradiol_RC_dioxygenase"/>
</dbReference>
<dbReference type="PANTHER" id="PTHR36110:SF4">
    <property type="entry name" value="RING-CLEAVING DIOXYGENASE MHQA-RELATED"/>
    <property type="match status" value="1"/>
</dbReference>
<dbReference type="Proteomes" id="UP000185924">
    <property type="component" value="Unassembled WGS sequence"/>
</dbReference>
<dbReference type="Pfam" id="PF00903">
    <property type="entry name" value="Glyoxalase"/>
    <property type="match status" value="2"/>
</dbReference>
<dbReference type="Gene3D" id="3.10.180.10">
    <property type="entry name" value="2,3-Dihydroxybiphenyl 1,2-Dioxygenase, domain 1"/>
    <property type="match status" value="2"/>
</dbReference>
<feature type="domain" description="VOC" evidence="1">
    <location>
        <begin position="154"/>
        <end position="273"/>
    </location>
</feature>
<evidence type="ECO:0000313" key="3">
    <source>
        <dbReference type="Proteomes" id="UP000185924"/>
    </source>
</evidence>
<dbReference type="OrthoDB" id="9785698at2"/>
<dbReference type="EMBL" id="FTNM01000005">
    <property type="protein sequence ID" value="SIR34594.1"/>
    <property type="molecule type" value="Genomic_DNA"/>
</dbReference>
<feature type="domain" description="VOC" evidence="1">
    <location>
        <begin position="7"/>
        <end position="132"/>
    </location>
</feature>
<dbReference type="PANTHER" id="PTHR36110">
    <property type="entry name" value="RING-CLEAVING DIOXYGENASE MHQE-RELATED"/>
    <property type="match status" value="1"/>
</dbReference>
<name>A0A1N7A675_9BACT</name>
<evidence type="ECO:0000259" key="1">
    <source>
        <dbReference type="PROSITE" id="PS51819"/>
    </source>
</evidence>
<proteinExistence type="predicted"/>
<dbReference type="RefSeq" id="WP_076422842.1">
    <property type="nucleotide sequence ID" value="NZ_FTNM01000005.1"/>
</dbReference>
<dbReference type="InterPro" id="IPR004360">
    <property type="entry name" value="Glyas_Fos-R_dOase_dom"/>
</dbReference>
<dbReference type="PROSITE" id="PS51819">
    <property type="entry name" value="VOC"/>
    <property type="match status" value="2"/>
</dbReference>
<dbReference type="InterPro" id="IPR029068">
    <property type="entry name" value="Glyas_Bleomycin-R_OHBP_Dase"/>
</dbReference>
<dbReference type="AlphaFoldDB" id="A0A1N7A675"/>
<gene>
    <name evidence="2" type="ORF">SAMN05421545_3250</name>
</gene>
<dbReference type="CDD" id="cd08346">
    <property type="entry name" value="PcpA_N_like"/>
    <property type="match status" value="1"/>
</dbReference>